<evidence type="ECO:0000313" key="1">
    <source>
        <dbReference type="EMBL" id="XBM48855.1"/>
    </source>
</evidence>
<dbReference type="RefSeq" id="WP_348788776.1">
    <property type="nucleotide sequence ID" value="NZ_CP157390.1"/>
</dbReference>
<accession>A0AAU7GDC8</accession>
<organism evidence="1">
    <name type="scientific">Leifsonia sp. NPDC080035</name>
    <dbReference type="NCBI Taxonomy" id="3143936"/>
    <lineage>
        <taxon>Bacteria</taxon>
        <taxon>Bacillati</taxon>
        <taxon>Actinomycetota</taxon>
        <taxon>Actinomycetes</taxon>
        <taxon>Micrococcales</taxon>
        <taxon>Microbacteriaceae</taxon>
        <taxon>Leifsonia</taxon>
    </lineage>
</organism>
<dbReference type="EMBL" id="CP157390">
    <property type="protein sequence ID" value="XBM48855.1"/>
    <property type="molecule type" value="Genomic_DNA"/>
</dbReference>
<sequence>MDLPVSGPPLITDHSEIYVSRATGETIRVRCRCAVGHDHTFAEWMDAAPEQELHWAQARLRDRLRGR</sequence>
<proteinExistence type="predicted"/>
<name>A0AAU7GDC8_9MICO</name>
<protein>
    <submittedName>
        <fullName evidence="1">Uncharacterized protein</fullName>
    </submittedName>
</protein>
<reference evidence="1" key="1">
    <citation type="submission" date="2024-05" db="EMBL/GenBank/DDBJ databases">
        <title>The Natural Products Discovery Center: Release of the First 8490 Sequenced Strains for Exploring Actinobacteria Biosynthetic Diversity.</title>
        <authorList>
            <person name="Kalkreuter E."/>
            <person name="Kautsar S.A."/>
            <person name="Yang D."/>
            <person name="Bader C.D."/>
            <person name="Teijaro C.N."/>
            <person name="Fluegel L."/>
            <person name="Davis C.M."/>
            <person name="Simpson J.R."/>
            <person name="Lauterbach L."/>
            <person name="Steele A.D."/>
            <person name="Gui C."/>
            <person name="Meng S."/>
            <person name="Li G."/>
            <person name="Viehrig K."/>
            <person name="Ye F."/>
            <person name="Su P."/>
            <person name="Kiefer A.F."/>
            <person name="Nichols A."/>
            <person name="Cepeda A.J."/>
            <person name="Yan W."/>
            <person name="Fan B."/>
            <person name="Jiang Y."/>
            <person name="Adhikari A."/>
            <person name="Zheng C.-J."/>
            <person name="Schuster L."/>
            <person name="Cowan T.M."/>
            <person name="Smanski M.J."/>
            <person name="Chevrette M.G."/>
            <person name="de Carvalho L.P.S."/>
            <person name="Shen B."/>
        </authorList>
    </citation>
    <scope>NUCLEOTIDE SEQUENCE</scope>
    <source>
        <strain evidence="1">NPDC080035</strain>
    </source>
</reference>
<gene>
    <name evidence="1" type="ORF">AAME72_03105</name>
</gene>
<dbReference type="AlphaFoldDB" id="A0AAU7GDC8"/>